<evidence type="ECO:0000313" key="2">
    <source>
        <dbReference type="Proteomes" id="UP000815677"/>
    </source>
</evidence>
<keyword evidence="2" id="KW-1185">Reference proteome</keyword>
<evidence type="ECO:0000313" key="1">
    <source>
        <dbReference type="EMBL" id="GAT54235.1"/>
    </source>
</evidence>
<name>A0ABQ0LT48_MYCCL</name>
<proteinExistence type="predicted"/>
<gene>
    <name evidence="1" type="ORF">MCHLO_11106</name>
</gene>
<organism evidence="1 2">
    <name type="scientific">Mycena chlorophos</name>
    <name type="common">Agaric fungus</name>
    <name type="synonym">Agaricus chlorophos</name>
    <dbReference type="NCBI Taxonomy" id="658473"/>
    <lineage>
        <taxon>Eukaryota</taxon>
        <taxon>Fungi</taxon>
        <taxon>Dikarya</taxon>
        <taxon>Basidiomycota</taxon>
        <taxon>Agaricomycotina</taxon>
        <taxon>Agaricomycetes</taxon>
        <taxon>Agaricomycetidae</taxon>
        <taxon>Agaricales</taxon>
        <taxon>Marasmiineae</taxon>
        <taxon>Mycenaceae</taxon>
        <taxon>Mycena</taxon>
    </lineage>
</organism>
<accession>A0ABQ0LT48</accession>
<sequence>MTSVHRNSKFADIPEYPISATDAVLTQILPKPRGGRMALDGLLSVFPSPLSDQTYRIWMRTGMIPVRRYSESAPRRNGRPRSPEEVTLRGISLAYSPRLGTGTLEPLLTGPPQHSGTGPKRVSFSGHGYNVIGIAHSGGTIGKLELENEGIDLEGFDYTHISSNSGNLVHIGQTTIGSVYFE</sequence>
<dbReference type="EMBL" id="DF848550">
    <property type="protein sequence ID" value="GAT54235.1"/>
    <property type="molecule type" value="Genomic_DNA"/>
</dbReference>
<protein>
    <submittedName>
        <fullName evidence="1">Uncharacterized protein</fullName>
    </submittedName>
</protein>
<dbReference type="Proteomes" id="UP000815677">
    <property type="component" value="Unassembled WGS sequence"/>
</dbReference>
<reference evidence="1" key="1">
    <citation type="submission" date="2014-09" db="EMBL/GenBank/DDBJ databases">
        <title>Genome sequence of the luminous mushroom Mycena chlorophos for searching fungal bioluminescence genes.</title>
        <authorList>
            <person name="Tanaka Y."/>
            <person name="Kasuga D."/>
            <person name="Oba Y."/>
            <person name="Hase S."/>
            <person name="Sato K."/>
            <person name="Oba Y."/>
            <person name="Sakakibara Y."/>
        </authorList>
    </citation>
    <scope>NUCLEOTIDE SEQUENCE</scope>
</reference>